<evidence type="ECO:0000313" key="1">
    <source>
        <dbReference type="EMBL" id="KAI3714523.1"/>
    </source>
</evidence>
<proteinExistence type="predicted"/>
<accession>A0ACB9AXI0</accession>
<dbReference type="Proteomes" id="UP001055879">
    <property type="component" value="Linkage Group LG07"/>
</dbReference>
<reference evidence="1 2" key="2">
    <citation type="journal article" date="2022" name="Mol. Ecol. Resour.">
        <title>The genomes of chicory, endive, great burdock and yacon provide insights into Asteraceae paleo-polyploidization history and plant inulin production.</title>
        <authorList>
            <person name="Fan W."/>
            <person name="Wang S."/>
            <person name="Wang H."/>
            <person name="Wang A."/>
            <person name="Jiang F."/>
            <person name="Liu H."/>
            <person name="Zhao H."/>
            <person name="Xu D."/>
            <person name="Zhang Y."/>
        </authorList>
    </citation>
    <scope>NUCLEOTIDE SEQUENCE [LARGE SCALE GENOMIC DNA]</scope>
    <source>
        <strain evidence="2">cv. Niubang</strain>
    </source>
</reference>
<evidence type="ECO:0000313" key="2">
    <source>
        <dbReference type="Proteomes" id="UP001055879"/>
    </source>
</evidence>
<name>A0ACB9AXI0_ARCLA</name>
<sequence>MADLIIFPQRTAELHVDLHKSGPTSDATYGLFPRPLRQFQPKSLAGKSSTSDHRRLFSHTVIHPSSLYIYIAISIS</sequence>
<dbReference type="EMBL" id="CM042053">
    <property type="protein sequence ID" value="KAI3714523.1"/>
    <property type="molecule type" value="Genomic_DNA"/>
</dbReference>
<keyword evidence="2" id="KW-1185">Reference proteome</keyword>
<organism evidence="1 2">
    <name type="scientific">Arctium lappa</name>
    <name type="common">Greater burdock</name>
    <name type="synonym">Lappa major</name>
    <dbReference type="NCBI Taxonomy" id="4217"/>
    <lineage>
        <taxon>Eukaryota</taxon>
        <taxon>Viridiplantae</taxon>
        <taxon>Streptophyta</taxon>
        <taxon>Embryophyta</taxon>
        <taxon>Tracheophyta</taxon>
        <taxon>Spermatophyta</taxon>
        <taxon>Magnoliopsida</taxon>
        <taxon>eudicotyledons</taxon>
        <taxon>Gunneridae</taxon>
        <taxon>Pentapetalae</taxon>
        <taxon>asterids</taxon>
        <taxon>campanulids</taxon>
        <taxon>Asterales</taxon>
        <taxon>Asteraceae</taxon>
        <taxon>Carduoideae</taxon>
        <taxon>Cardueae</taxon>
        <taxon>Arctiinae</taxon>
        <taxon>Arctium</taxon>
    </lineage>
</organism>
<protein>
    <submittedName>
        <fullName evidence="1">Uncharacterized protein</fullName>
    </submittedName>
</protein>
<comment type="caution">
    <text evidence="1">The sequence shown here is derived from an EMBL/GenBank/DDBJ whole genome shotgun (WGS) entry which is preliminary data.</text>
</comment>
<gene>
    <name evidence="1" type="ORF">L6452_21479</name>
</gene>
<reference evidence="2" key="1">
    <citation type="journal article" date="2022" name="Mol. Ecol. Resour.">
        <title>The genomes of chicory, endive, great burdock and yacon provide insights into Asteraceae palaeo-polyploidization history and plant inulin production.</title>
        <authorList>
            <person name="Fan W."/>
            <person name="Wang S."/>
            <person name="Wang H."/>
            <person name="Wang A."/>
            <person name="Jiang F."/>
            <person name="Liu H."/>
            <person name="Zhao H."/>
            <person name="Xu D."/>
            <person name="Zhang Y."/>
        </authorList>
    </citation>
    <scope>NUCLEOTIDE SEQUENCE [LARGE SCALE GENOMIC DNA]</scope>
    <source>
        <strain evidence="2">cv. Niubang</strain>
    </source>
</reference>